<comment type="caution">
    <text evidence="2">The sequence shown here is derived from an EMBL/GenBank/DDBJ whole genome shotgun (WGS) entry which is preliminary data.</text>
</comment>
<proteinExistence type="predicted"/>
<dbReference type="AlphaFoldDB" id="A0A5C6FRF7"/>
<feature type="transmembrane region" description="Helical" evidence="1">
    <location>
        <begin position="229"/>
        <end position="249"/>
    </location>
</feature>
<gene>
    <name evidence="2" type="ORF">V7x_48140</name>
</gene>
<evidence type="ECO:0000256" key="1">
    <source>
        <dbReference type="SAM" id="Phobius"/>
    </source>
</evidence>
<dbReference type="Pfam" id="PF06055">
    <property type="entry name" value="ExoD"/>
    <property type="match status" value="1"/>
</dbReference>
<dbReference type="PANTHER" id="PTHR41795">
    <property type="entry name" value="EXOPOLYSACCHARIDE SYNTHESIS PROTEIN"/>
    <property type="match status" value="1"/>
</dbReference>
<reference evidence="2 3" key="1">
    <citation type="submission" date="2019-02" db="EMBL/GenBank/DDBJ databases">
        <title>Deep-cultivation of Planctomycetes and their phenomic and genomic characterization uncovers novel biology.</title>
        <authorList>
            <person name="Wiegand S."/>
            <person name="Jogler M."/>
            <person name="Boedeker C."/>
            <person name="Pinto D."/>
            <person name="Vollmers J."/>
            <person name="Rivas-Marin E."/>
            <person name="Kohn T."/>
            <person name="Peeters S.H."/>
            <person name="Heuer A."/>
            <person name="Rast P."/>
            <person name="Oberbeckmann S."/>
            <person name="Bunk B."/>
            <person name="Jeske O."/>
            <person name="Meyerdierks A."/>
            <person name="Storesund J.E."/>
            <person name="Kallscheuer N."/>
            <person name="Luecker S."/>
            <person name="Lage O.M."/>
            <person name="Pohl T."/>
            <person name="Merkel B.J."/>
            <person name="Hornburger P."/>
            <person name="Mueller R.-W."/>
            <person name="Bruemmer F."/>
            <person name="Labrenz M."/>
            <person name="Spormann A.M."/>
            <person name="Op Den Camp H."/>
            <person name="Overmann J."/>
            <person name="Amann R."/>
            <person name="Jetten M.S.M."/>
            <person name="Mascher T."/>
            <person name="Medema M.H."/>
            <person name="Devos D.P."/>
            <person name="Kaster A.-K."/>
            <person name="Ovreas L."/>
            <person name="Rohde M."/>
            <person name="Galperin M.Y."/>
            <person name="Jogler C."/>
        </authorList>
    </citation>
    <scope>NUCLEOTIDE SEQUENCE [LARGE SCALE GENOMIC DNA]</scope>
    <source>
        <strain evidence="2 3">V7</strain>
    </source>
</reference>
<sequence length="302" mass="32556">MRSAHSASACDRCTYTRRLRLRFAASTPSMVMAESVPFPCPLHVMTVVSHQDHTPKLAPEIGRMGEFTPMGRIDVGAMPPEDSSMRARLNDDAEAIQDDHGDEGDDDEKAVQSLDELLDRIDDLAEDQSHVSIGDVMDSLGSKSFGPLLLVPGLLLIPPGPADIPGVPILLAIFIIIISAQLLMNRDHFWIPDWLENRNVESDGVSKAVGWLRKPAHFMDRCSRPRLELLVTRGGQYATAVICILISLTTPILSLIPMSSSLAGAAFAAFGLALLSRDGVIALVAFAFSIATVGVIGFNAMG</sequence>
<accession>A0A5C6FRF7</accession>
<evidence type="ECO:0000313" key="3">
    <source>
        <dbReference type="Proteomes" id="UP000316476"/>
    </source>
</evidence>
<dbReference type="Proteomes" id="UP000316476">
    <property type="component" value="Unassembled WGS sequence"/>
</dbReference>
<dbReference type="OrthoDB" id="8635607at2"/>
<feature type="transmembrane region" description="Helical" evidence="1">
    <location>
        <begin position="255"/>
        <end position="275"/>
    </location>
</feature>
<protein>
    <submittedName>
        <fullName evidence="2">Exopolysaccharide synthesis, ExoD</fullName>
    </submittedName>
</protein>
<keyword evidence="1" id="KW-0472">Membrane</keyword>
<dbReference type="EMBL" id="SJPZ01000002">
    <property type="protein sequence ID" value="TWU63076.1"/>
    <property type="molecule type" value="Genomic_DNA"/>
</dbReference>
<organism evidence="2 3">
    <name type="scientific">Crateriforma conspicua</name>
    <dbReference type="NCBI Taxonomy" id="2527996"/>
    <lineage>
        <taxon>Bacteria</taxon>
        <taxon>Pseudomonadati</taxon>
        <taxon>Planctomycetota</taxon>
        <taxon>Planctomycetia</taxon>
        <taxon>Planctomycetales</taxon>
        <taxon>Planctomycetaceae</taxon>
        <taxon>Crateriforma</taxon>
    </lineage>
</organism>
<keyword evidence="1" id="KW-0812">Transmembrane</keyword>
<dbReference type="InterPro" id="IPR010331">
    <property type="entry name" value="ExoD"/>
</dbReference>
<name>A0A5C6FRF7_9PLAN</name>
<dbReference type="PANTHER" id="PTHR41795:SF1">
    <property type="entry name" value="EXOPOLYSACCHARIDE SYNTHESIS PROTEIN"/>
    <property type="match status" value="1"/>
</dbReference>
<evidence type="ECO:0000313" key="2">
    <source>
        <dbReference type="EMBL" id="TWU63076.1"/>
    </source>
</evidence>
<feature type="transmembrane region" description="Helical" evidence="1">
    <location>
        <begin position="280"/>
        <end position="301"/>
    </location>
</feature>
<keyword evidence="1" id="KW-1133">Transmembrane helix</keyword>
<feature type="transmembrane region" description="Helical" evidence="1">
    <location>
        <begin position="164"/>
        <end position="184"/>
    </location>
</feature>